<feature type="compositionally biased region" description="Polar residues" evidence="1">
    <location>
        <begin position="91"/>
        <end position="100"/>
    </location>
</feature>
<keyword evidence="2" id="KW-1185">Reference proteome</keyword>
<sequence length="203" mass="22934">MTGRRHNEYDTVQEQPGGALYREQHGNYSWSGGSYAPQRTEQRHRSLQASKQMLYDVYAQNIGMLEKLEKREEGGGKTGGRLDGTRPSHHTGVSTRSGSYGSYRDPPRHETSRWSGDRERERADAVGRTGRGLGRSDVTLPDQSDKTERDLKAVMEGELACLQAQLRFCPPEVRDETRSELVEKTLGWIAEREEKPPPEACKT</sequence>
<organism evidence="2 3">
    <name type="scientific">Branchiostoma belcheri</name>
    <name type="common">Amphioxus</name>
    <dbReference type="NCBI Taxonomy" id="7741"/>
    <lineage>
        <taxon>Eukaryota</taxon>
        <taxon>Metazoa</taxon>
        <taxon>Chordata</taxon>
        <taxon>Cephalochordata</taxon>
        <taxon>Leptocardii</taxon>
        <taxon>Amphioxiformes</taxon>
        <taxon>Branchiostomatidae</taxon>
        <taxon>Branchiostoma</taxon>
    </lineage>
</organism>
<dbReference type="OrthoDB" id="5988260at2759"/>
<dbReference type="RefSeq" id="XP_019644486.1">
    <property type="nucleotide sequence ID" value="XM_019788927.1"/>
</dbReference>
<evidence type="ECO:0000256" key="1">
    <source>
        <dbReference type="SAM" id="MobiDB-lite"/>
    </source>
</evidence>
<feature type="region of interest" description="Disordered" evidence="1">
    <location>
        <begin position="70"/>
        <end position="146"/>
    </location>
</feature>
<dbReference type="Proteomes" id="UP000515135">
    <property type="component" value="Unplaced"/>
</dbReference>
<proteinExistence type="predicted"/>
<evidence type="ECO:0000313" key="2">
    <source>
        <dbReference type="Proteomes" id="UP000515135"/>
    </source>
</evidence>
<reference evidence="3" key="1">
    <citation type="submission" date="2025-08" db="UniProtKB">
        <authorList>
            <consortium name="RefSeq"/>
        </authorList>
    </citation>
    <scope>IDENTIFICATION</scope>
    <source>
        <tissue evidence="3">Gonad</tissue>
    </source>
</reference>
<feature type="compositionally biased region" description="Basic and acidic residues" evidence="1">
    <location>
        <begin position="105"/>
        <end position="125"/>
    </location>
</feature>
<dbReference type="KEGG" id="bbel:109485369"/>
<protein>
    <submittedName>
        <fullName evidence="3">Uncharacterized protein LOC109485369</fullName>
    </submittedName>
</protein>
<feature type="region of interest" description="Disordered" evidence="1">
    <location>
        <begin position="1"/>
        <end position="46"/>
    </location>
</feature>
<gene>
    <name evidence="3" type="primary">LOC109485369</name>
</gene>
<evidence type="ECO:0000313" key="3">
    <source>
        <dbReference type="RefSeq" id="XP_019644486.1"/>
    </source>
</evidence>
<dbReference type="AlphaFoldDB" id="A0A6P5AR47"/>
<accession>A0A6P5AR47</accession>
<dbReference type="GeneID" id="109485369"/>
<name>A0A6P5AR47_BRABE</name>